<keyword evidence="6 7" id="KW-0472">Membrane</keyword>
<feature type="transmembrane region" description="Helical" evidence="7">
    <location>
        <begin position="146"/>
        <end position="165"/>
    </location>
</feature>
<comment type="caution">
    <text evidence="8">The sequence shown here is derived from an EMBL/GenBank/DDBJ whole genome shotgun (WGS) entry which is preliminary data.</text>
</comment>
<keyword evidence="4 7" id="KW-0812">Transmembrane</keyword>
<dbReference type="PANTHER" id="PTHR31585">
    <property type="entry name" value="FOLATE-BIOPTERIN TRANSPORTER 1, CHLOROPLASTIC"/>
    <property type="match status" value="1"/>
</dbReference>
<feature type="transmembrane region" description="Helical" evidence="7">
    <location>
        <begin position="390"/>
        <end position="408"/>
    </location>
</feature>
<feature type="transmembrane region" description="Helical" evidence="7">
    <location>
        <begin position="66"/>
        <end position="88"/>
    </location>
</feature>
<dbReference type="InterPro" id="IPR039309">
    <property type="entry name" value="BT1"/>
</dbReference>
<keyword evidence="9" id="KW-1185">Reference proteome</keyword>
<keyword evidence="3" id="KW-0813">Transport</keyword>
<sequence length="498" mass="54203">MASSPITIMESTRLGYLRPYEIYVESWQHGDIYSNAWRGQKSRNPKDDFEGPLREGDVADLFSARYAGLLVSAGVLGFVSTVVAVAVGSRAIGFANAGCYLKVFFALVSDSVALAGFRRKSYMLFGWIIAVVAFLVASCAGQNNYVFLGGVSLASAGLGLTKAAADGFLVELAQREPIETRGGTQITLLALHWFGASVASLLVACLTEDSTGFGHLIWALDTHSVLRIVAVVSLVPIPALLFYVHESTLLPAFEFRRRCYTFWRFLQNKAMWQLAAFELLSGTLFSQSTLAVGYSPLLFFKTSYPWIIHLVFFVLFAYSLAYMQSHGLSWNWQRAFLLTALANAFVLVVLTALVTSVGLDASSGFSYVAVWLTALPTATQYMLRHVPMIEIAPTGFEATTVAILSLYGETAHPLVMRMHAAYQTDGHLTASSLYVAMGLSLVGFLSIFLLPKQRTECLTLRHFGGLSKLAAFTVASTLVAVPVLLGLLGWPGSSISRI</sequence>
<feature type="transmembrane region" description="Helical" evidence="7">
    <location>
        <begin position="94"/>
        <end position="115"/>
    </location>
</feature>
<organism evidence="8 9">
    <name type="scientific">Achlya hypogyna</name>
    <name type="common">Oomycete</name>
    <name type="synonym">Protoachlya hypogyna</name>
    <dbReference type="NCBI Taxonomy" id="1202772"/>
    <lineage>
        <taxon>Eukaryota</taxon>
        <taxon>Sar</taxon>
        <taxon>Stramenopiles</taxon>
        <taxon>Oomycota</taxon>
        <taxon>Saprolegniomycetes</taxon>
        <taxon>Saprolegniales</taxon>
        <taxon>Achlyaceae</taxon>
        <taxon>Achlya</taxon>
    </lineage>
</organism>
<reference evidence="8 9" key="1">
    <citation type="journal article" date="2014" name="Genome Biol. Evol.">
        <title>The secreted proteins of Achlya hypogyna and Thraustotheca clavata identify the ancestral oomycete secretome and reveal gene acquisitions by horizontal gene transfer.</title>
        <authorList>
            <person name="Misner I."/>
            <person name="Blouin N."/>
            <person name="Leonard G."/>
            <person name="Richards T.A."/>
            <person name="Lane C.E."/>
        </authorList>
    </citation>
    <scope>NUCLEOTIDE SEQUENCE [LARGE SCALE GENOMIC DNA]</scope>
    <source>
        <strain evidence="8 9">ATCC 48635</strain>
    </source>
</reference>
<dbReference type="InterPro" id="IPR036259">
    <property type="entry name" value="MFS_trans_sf"/>
</dbReference>
<evidence type="ECO:0000256" key="6">
    <source>
        <dbReference type="ARBA" id="ARBA00023136"/>
    </source>
</evidence>
<evidence type="ECO:0000256" key="1">
    <source>
        <dbReference type="ARBA" id="ARBA00004141"/>
    </source>
</evidence>
<feature type="transmembrane region" description="Helical" evidence="7">
    <location>
        <begin position="224"/>
        <end position="244"/>
    </location>
</feature>
<evidence type="ECO:0000256" key="5">
    <source>
        <dbReference type="ARBA" id="ARBA00022989"/>
    </source>
</evidence>
<evidence type="ECO:0000313" key="9">
    <source>
        <dbReference type="Proteomes" id="UP000243579"/>
    </source>
</evidence>
<feature type="transmembrane region" description="Helical" evidence="7">
    <location>
        <begin position="122"/>
        <end position="140"/>
    </location>
</feature>
<feature type="transmembrane region" description="Helical" evidence="7">
    <location>
        <begin position="428"/>
        <end position="449"/>
    </location>
</feature>
<accession>A0A1V9YQ62</accession>
<comment type="similarity">
    <text evidence="2">Belongs to the major facilitator superfamily. Folate-biopterin transporter (TC 2.A.71) family.</text>
</comment>
<evidence type="ECO:0000256" key="3">
    <source>
        <dbReference type="ARBA" id="ARBA00022448"/>
    </source>
</evidence>
<keyword evidence="5 7" id="KW-1133">Transmembrane helix</keyword>
<dbReference type="AlphaFoldDB" id="A0A1V9YQ62"/>
<feature type="transmembrane region" description="Helical" evidence="7">
    <location>
        <begin position="186"/>
        <end position="204"/>
    </location>
</feature>
<feature type="transmembrane region" description="Helical" evidence="7">
    <location>
        <begin position="265"/>
        <end position="286"/>
    </location>
</feature>
<dbReference type="SUPFAM" id="SSF103473">
    <property type="entry name" value="MFS general substrate transporter"/>
    <property type="match status" value="1"/>
</dbReference>
<evidence type="ECO:0000256" key="2">
    <source>
        <dbReference type="ARBA" id="ARBA00007015"/>
    </source>
</evidence>
<dbReference type="Proteomes" id="UP000243579">
    <property type="component" value="Unassembled WGS sequence"/>
</dbReference>
<feature type="transmembrane region" description="Helical" evidence="7">
    <location>
        <begin position="306"/>
        <end position="323"/>
    </location>
</feature>
<dbReference type="PANTHER" id="PTHR31585:SF5">
    <property type="entry name" value="RNA-BINDING S4 DOMAIN-CONTAINING PROTEIN"/>
    <property type="match status" value="1"/>
</dbReference>
<evidence type="ECO:0000256" key="7">
    <source>
        <dbReference type="SAM" id="Phobius"/>
    </source>
</evidence>
<evidence type="ECO:0000256" key="4">
    <source>
        <dbReference type="ARBA" id="ARBA00022692"/>
    </source>
</evidence>
<dbReference type="EMBL" id="JNBR01001420">
    <property type="protein sequence ID" value="OQR87896.1"/>
    <property type="molecule type" value="Genomic_DNA"/>
</dbReference>
<dbReference type="STRING" id="1202772.A0A1V9YQ62"/>
<proteinExistence type="inferred from homology"/>
<dbReference type="Pfam" id="PF03092">
    <property type="entry name" value="BT1"/>
    <property type="match status" value="1"/>
</dbReference>
<protein>
    <submittedName>
        <fullName evidence="8">Transmembrane protein</fullName>
    </submittedName>
</protein>
<gene>
    <name evidence="8" type="ORF">ACHHYP_07947</name>
</gene>
<name>A0A1V9YQ62_ACHHY</name>
<feature type="transmembrane region" description="Helical" evidence="7">
    <location>
        <begin position="335"/>
        <end position="359"/>
    </location>
</feature>
<feature type="transmembrane region" description="Helical" evidence="7">
    <location>
        <begin position="469"/>
        <end position="490"/>
    </location>
</feature>
<evidence type="ECO:0000313" key="8">
    <source>
        <dbReference type="EMBL" id="OQR87896.1"/>
    </source>
</evidence>
<dbReference type="OrthoDB" id="65057at2759"/>
<dbReference type="GO" id="GO:0016020">
    <property type="term" value="C:membrane"/>
    <property type="evidence" value="ECO:0007669"/>
    <property type="project" value="UniProtKB-SubCell"/>
</dbReference>
<comment type="subcellular location">
    <subcellularLocation>
        <location evidence="1">Membrane</location>
        <topology evidence="1">Multi-pass membrane protein</topology>
    </subcellularLocation>
</comment>